<evidence type="ECO:0000256" key="9">
    <source>
        <dbReference type="ARBA" id="ARBA00023136"/>
    </source>
</evidence>
<keyword evidence="5" id="KW-0547">Nucleotide-binding</keyword>
<evidence type="ECO:0000256" key="7">
    <source>
        <dbReference type="ARBA" id="ARBA00022840"/>
    </source>
</evidence>
<evidence type="ECO:0000256" key="6">
    <source>
        <dbReference type="ARBA" id="ARBA00022777"/>
    </source>
</evidence>
<dbReference type="Proteomes" id="UP001176940">
    <property type="component" value="Unassembled WGS sequence"/>
</dbReference>
<keyword evidence="10" id="KW-0675">Receptor</keyword>
<evidence type="ECO:0000256" key="2">
    <source>
        <dbReference type="ARBA" id="ARBA00022527"/>
    </source>
</evidence>
<organism evidence="11 12">
    <name type="scientific">Ranitomeya imitator</name>
    <name type="common">mimic poison frog</name>
    <dbReference type="NCBI Taxonomy" id="111125"/>
    <lineage>
        <taxon>Eukaryota</taxon>
        <taxon>Metazoa</taxon>
        <taxon>Chordata</taxon>
        <taxon>Craniata</taxon>
        <taxon>Vertebrata</taxon>
        <taxon>Euteleostomi</taxon>
        <taxon>Amphibia</taxon>
        <taxon>Batrachia</taxon>
        <taxon>Anura</taxon>
        <taxon>Neobatrachia</taxon>
        <taxon>Hyloidea</taxon>
        <taxon>Dendrobatidae</taxon>
        <taxon>Dendrobatinae</taxon>
        <taxon>Ranitomeya</taxon>
    </lineage>
</organism>
<keyword evidence="7" id="KW-0067">ATP-binding</keyword>
<sequence length="152" mass="17434">MRLPEVHVKRRCQSLTTVFNQLTAAGESRFHPQLLEAHVKLFKTADICQKRCGLSAEAHIKDHQCPEFRVAYTDELGPNPTLNDLQSLVVENKQRPIPRNWRKNLQLFETLWETLEDCWDPDSEARLTAQCAEQRLRNLLSAPFSVLPGNGT</sequence>
<keyword evidence="12" id="KW-1185">Reference proteome</keyword>
<gene>
    <name evidence="11" type="ORF">RIMI_LOCUS23214696</name>
</gene>
<evidence type="ECO:0000256" key="4">
    <source>
        <dbReference type="ARBA" id="ARBA00022692"/>
    </source>
</evidence>
<evidence type="ECO:0000313" key="12">
    <source>
        <dbReference type="Proteomes" id="UP001176940"/>
    </source>
</evidence>
<dbReference type="InterPro" id="IPR000333">
    <property type="entry name" value="TGFB_receptor"/>
</dbReference>
<reference evidence="11" key="1">
    <citation type="submission" date="2023-07" db="EMBL/GenBank/DDBJ databases">
        <authorList>
            <person name="Stuckert A."/>
        </authorList>
    </citation>
    <scope>NUCLEOTIDE SEQUENCE</scope>
</reference>
<keyword evidence="2" id="KW-0723">Serine/threonine-protein kinase</keyword>
<keyword evidence="6" id="KW-0418">Kinase</keyword>
<keyword evidence="4" id="KW-0812">Transmembrane</keyword>
<evidence type="ECO:0000256" key="10">
    <source>
        <dbReference type="ARBA" id="ARBA00023170"/>
    </source>
</evidence>
<evidence type="ECO:0000256" key="3">
    <source>
        <dbReference type="ARBA" id="ARBA00022679"/>
    </source>
</evidence>
<comment type="caution">
    <text evidence="11">The sequence shown here is derived from an EMBL/GenBank/DDBJ whole genome shotgun (WGS) entry which is preliminary data.</text>
</comment>
<evidence type="ECO:0000313" key="11">
    <source>
        <dbReference type="EMBL" id="CAJ0968581.1"/>
    </source>
</evidence>
<dbReference type="EMBL" id="CAUEEQ010079417">
    <property type="protein sequence ID" value="CAJ0968581.1"/>
    <property type="molecule type" value="Genomic_DNA"/>
</dbReference>
<name>A0ABN9MP54_9NEOB</name>
<evidence type="ECO:0000256" key="1">
    <source>
        <dbReference type="ARBA" id="ARBA00004167"/>
    </source>
</evidence>
<evidence type="ECO:0000256" key="8">
    <source>
        <dbReference type="ARBA" id="ARBA00022989"/>
    </source>
</evidence>
<dbReference type="PANTHER" id="PTHR23255:SF49">
    <property type="entry name" value="ANTI-MUELLERIAN HORMONE TYPE-2 RECEPTOR"/>
    <property type="match status" value="1"/>
</dbReference>
<keyword evidence="3" id="KW-0808">Transferase</keyword>
<protein>
    <submittedName>
        <fullName evidence="11">Uncharacterized protein</fullName>
    </submittedName>
</protein>
<keyword evidence="8" id="KW-1133">Transmembrane helix</keyword>
<keyword evidence="9" id="KW-0472">Membrane</keyword>
<proteinExistence type="predicted"/>
<comment type="subcellular location">
    <subcellularLocation>
        <location evidence="1">Membrane</location>
        <topology evidence="1">Single-pass membrane protein</topology>
    </subcellularLocation>
</comment>
<dbReference type="PANTHER" id="PTHR23255">
    <property type="entry name" value="TRANSFORMING GROWTH FACTOR-BETA RECEPTOR TYPE I AND II"/>
    <property type="match status" value="1"/>
</dbReference>
<dbReference type="Gene3D" id="1.10.510.10">
    <property type="entry name" value="Transferase(Phosphotransferase) domain 1"/>
    <property type="match status" value="1"/>
</dbReference>
<evidence type="ECO:0000256" key="5">
    <source>
        <dbReference type="ARBA" id="ARBA00022741"/>
    </source>
</evidence>
<accession>A0ABN9MP54</accession>